<dbReference type="Gene3D" id="3.40.190.10">
    <property type="entry name" value="Periplasmic binding protein-like II"/>
    <property type="match status" value="2"/>
</dbReference>
<evidence type="ECO:0000313" key="15">
    <source>
        <dbReference type="Proteomes" id="UP000240904"/>
    </source>
</evidence>
<feature type="signal peptide" evidence="12">
    <location>
        <begin position="1"/>
        <end position="25"/>
    </location>
</feature>
<accession>A0A2T3N5A4</accession>
<dbReference type="Proteomes" id="UP000240904">
    <property type="component" value="Unassembled WGS sequence"/>
</dbReference>
<dbReference type="CDD" id="cd01949">
    <property type="entry name" value="GGDEF"/>
    <property type="match status" value="1"/>
</dbReference>
<dbReference type="SUPFAM" id="SSF53850">
    <property type="entry name" value="Periplasmic binding protein-like II"/>
    <property type="match status" value="1"/>
</dbReference>
<evidence type="ECO:0000256" key="12">
    <source>
        <dbReference type="SAM" id="SignalP"/>
    </source>
</evidence>
<evidence type="ECO:0000256" key="10">
    <source>
        <dbReference type="ARBA" id="ARBA00033171"/>
    </source>
</evidence>
<dbReference type="AlphaFoldDB" id="A0A2T3N5A4"/>
<keyword evidence="9" id="KW-0408">Iron</keyword>
<comment type="catalytic activity">
    <reaction evidence="11">
        <text>N(6)-(pyridoxal phosphate)-L-lysyl-[4-amino-5-hydroxymethyl-2-methylpyrimidine phosphate synthase] + L-histidyl-[4-amino-5-hydroxymethyl-2-methylpyrimidine phosphate synthase] + 2 Fe(3+) + 4 H2O = L-lysyl-[4-amino-5-hydroxymethyl-2-methylpyrimidine phosphate synthase] + (2S)-2-amino-5-hydroxy-4-oxopentanoyl-[4-amino-5-hydroxymethyl-2-methylpyrimidine phosphate synthase] + 4-amino-2-methyl-5-(phosphooxymethyl)pyrimidine + 3-oxopropanoate + 2 Fe(2+) + 2 H(+)</text>
        <dbReference type="Rhea" id="RHEA:65756"/>
        <dbReference type="Rhea" id="RHEA-COMP:16892"/>
        <dbReference type="Rhea" id="RHEA-COMP:16893"/>
        <dbReference type="Rhea" id="RHEA-COMP:16894"/>
        <dbReference type="Rhea" id="RHEA-COMP:16895"/>
        <dbReference type="ChEBI" id="CHEBI:15377"/>
        <dbReference type="ChEBI" id="CHEBI:15378"/>
        <dbReference type="ChEBI" id="CHEBI:29033"/>
        <dbReference type="ChEBI" id="CHEBI:29034"/>
        <dbReference type="ChEBI" id="CHEBI:29969"/>
        <dbReference type="ChEBI" id="CHEBI:29979"/>
        <dbReference type="ChEBI" id="CHEBI:33190"/>
        <dbReference type="ChEBI" id="CHEBI:58354"/>
        <dbReference type="ChEBI" id="CHEBI:143915"/>
        <dbReference type="ChEBI" id="CHEBI:157692"/>
    </reaction>
    <physiologicalReaction direction="left-to-right" evidence="11">
        <dbReference type="Rhea" id="RHEA:65757"/>
    </physiologicalReaction>
</comment>
<evidence type="ECO:0000256" key="5">
    <source>
        <dbReference type="ARBA" id="ARBA00022679"/>
    </source>
</evidence>
<keyword evidence="5" id="KW-0808">Transferase</keyword>
<evidence type="ECO:0000256" key="7">
    <source>
        <dbReference type="ARBA" id="ARBA00022898"/>
    </source>
</evidence>
<dbReference type="GO" id="GO:0009228">
    <property type="term" value="P:thiamine biosynthetic process"/>
    <property type="evidence" value="ECO:0007669"/>
    <property type="project" value="UniProtKB-KW"/>
</dbReference>
<sequence length="532" mass="59910">MHIVGRVFSLALSAILITISSSVAALETVTLQLRWLHQAQSAGFYMAKAKGLYQQAGLNVVIKPGGNNQVPLKEVIAKRADFGVGNTEVLIAYGHGFPLVALATVFQQSPSILITTDNSHIQTLDDLVGKKVMMFSGTEDAELIMLLAKNNIELTEFEQVTTSANIEDLISGKIDAFNGYLTNEPYYLKERGLNSLIFNPADDGINFYSDIIFTHQDLARNKPELVDRFRQASIEGWYYALSNIEETLDVIEQQYQTNKTRAHLRFELTTAAHMIMSDLIEIGRMNPNRWQHIADQLAALNMLPATTIDEKFLYPLRSELTWLDIKSWVQIGAILLTLTSLTACYFSFTNNHLKKEITRRIKAEEKAERIARKDMLTGVANRYALIETLHQTVTNRKDRQPNPALLFIDLDNFKVVNDTYGHQTGDRVLQQFCSRMNGLLPENAFFARLAGDEFIVLLPTTTESQANQLAKQVTACASKPFMIGPYQIQIGASVGTTIYRSGDTPDYFLSRADSKMYGHKKRSRQERYTIQS</sequence>
<evidence type="ECO:0000259" key="13">
    <source>
        <dbReference type="PROSITE" id="PS50887"/>
    </source>
</evidence>
<evidence type="ECO:0000256" key="11">
    <source>
        <dbReference type="ARBA" id="ARBA00048179"/>
    </source>
</evidence>
<evidence type="ECO:0000256" key="1">
    <source>
        <dbReference type="ARBA" id="ARBA00003469"/>
    </source>
</evidence>
<dbReference type="PROSITE" id="PS50887">
    <property type="entry name" value="GGDEF"/>
    <property type="match status" value="1"/>
</dbReference>
<protein>
    <recommendedName>
        <fullName evidence="10">Thiamine pyrimidine synthase</fullName>
    </recommendedName>
</protein>
<dbReference type="InterPro" id="IPR029787">
    <property type="entry name" value="Nucleotide_cyclase"/>
</dbReference>
<keyword evidence="7" id="KW-0663">Pyridoxal phosphate</keyword>
<evidence type="ECO:0000256" key="3">
    <source>
        <dbReference type="ARBA" id="ARBA00009406"/>
    </source>
</evidence>
<dbReference type="Gene3D" id="3.30.70.270">
    <property type="match status" value="1"/>
</dbReference>
<comment type="pathway">
    <text evidence="2">Cofactor biosynthesis; thiamine diphosphate biosynthesis.</text>
</comment>
<feature type="chain" id="PRO_5015474440" description="Thiamine pyrimidine synthase" evidence="12">
    <location>
        <begin position="26"/>
        <end position="532"/>
    </location>
</feature>
<evidence type="ECO:0000313" key="14">
    <source>
        <dbReference type="EMBL" id="PSW07640.1"/>
    </source>
</evidence>
<gene>
    <name evidence="14" type="ORF">C9I89_02730</name>
</gene>
<dbReference type="GO" id="GO:0016740">
    <property type="term" value="F:transferase activity"/>
    <property type="evidence" value="ECO:0007669"/>
    <property type="project" value="UniProtKB-KW"/>
</dbReference>
<dbReference type="Pfam" id="PF00990">
    <property type="entry name" value="GGDEF"/>
    <property type="match status" value="1"/>
</dbReference>
<dbReference type="EMBL" id="PYMC01000001">
    <property type="protein sequence ID" value="PSW07640.1"/>
    <property type="molecule type" value="Genomic_DNA"/>
</dbReference>
<dbReference type="GO" id="GO:0046872">
    <property type="term" value="F:metal ion binding"/>
    <property type="evidence" value="ECO:0007669"/>
    <property type="project" value="UniProtKB-KW"/>
</dbReference>
<comment type="function">
    <text evidence="1">Responsible for the formation of the pyrimidine heterocycle in the thiamine biosynthesis pathway. Catalyzes the formation of hydroxymethylpyrimidine phosphate (HMP-P) from histidine and pyridoxal phosphate (PLP). The protein uses PLP and the active site histidine to form HMP-P, generating an inactive enzyme. The enzyme can only undergo a single turnover, which suggests it is a suicide enzyme.</text>
</comment>
<dbReference type="Pfam" id="PF09084">
    <property type="entry name" value="NMT1"/>
    <property type="match status" value="1"/>
</dbReference>
<comment type="similarity">
    <text evidence="3">Belongs to the NMT1/THI5 family.</text>
</comment>
<dbReference type="PANTHER" id="PTHR31528">
    <property type="entry name" value="4-AMINO-5-HYDROXYMETHYL-2-METHYLPYRIMIDINE PHOSPHATE SYNTHASE THI11-RELATED"/>
    <property type="match status" value="1"/>
</dbReference>
<comment type="subunit">
    <text evidence="4">Homodimer.</text>
</comment>
<dbReference type="PANTHER" id="PTHR31528:SF1">
    <property type="entry name" value="4-AMINO-5-HYDROXYMETHYL-2-METHYLPYRIMIDINE PHOSPHATE SYNTHASE THI11-RELATED"/>
    <property type="match status" value="1"/>
</dbReference>
<keyword evidence="12" id="KW-0732">Signal</keyword>
<dbReference type="InterPro" id="IPR015168">
    <property type="entry name" value="SsuA/THI5"/>
</dbReference>
<organism evidence="14 15">
    <name type="scientific">Photobacterium lipolyticum</name>
    <dbReference type="NCBI Taxonomy" id="266810"/>
    <lineage>
        <taxon>Bacteria</taxon>
        <taxon>Pseudomonadati</taxon>
        <taxon>Pseudomonadota</taxon>
        <taxon>Gammaproteobacteria</taxon>
        <taxon>Vibrionales</taxon>
        <taxon>Vibrionaceae</taxon>
        <taxon>Photobacterium</taxon>
    </lineage>
</organism>
<feature type="domain" description="GGDEF" evidence="13">
    <location>
        <begin position="401"/>
        <end position="532"/>
    </location>
</feature>
<evidence type="ECO:0000256" key="6">
    <source>
        <dbReference type="ARBA" id="ARBA00022723"/>
    </source>
</evidence>
<dbReference type="SUPFAM" id="SSF55073">
    <property type="entry name" value="Nucleotide cyclase"/>
    <property type="match status" value="1"/>
</dbReference>
<name>A0A2T3N5A4_9GAMM</name>
<dbReference type="NCBIfam" id="TIGR00254">
    <property type="entry name" value="GGDEF"/>
    <property type="match status" value="1"/>
</dbReference>
<keyword evidence="15" id="KW-1185">Reference proteome</keyword>
<comment type="caution">
    <text evidence="14">The sequence shown here is derived from an EMBL/GenBank/DDBJ whole genome shotgun (WGS) entry which is preliminary data.</text>
</comment>
<dbReference type="InterPro" id="IPR000160">
    <property type="entry name" value="GGDEF_dom"/>
</dbReference>
<dbReference type="InterPro" id="IPR043128">
    <property type="entry name" value="Rev_trsase/Diguanyl_cyclase"/>
</dbReference>
<dbReference type="InterPro" id="IPR027939">
    <property type="entry name" value="NMT1/THI5"/>
</dbReference>
<keyword evidence="8" id="KW-0784">Thiamine biosynthesis</keyword>
<evidence type="ECO:0000256" key="2">
    <source>
        <dbReference type="ARBA" id="ARBA00004948"/>
    </source>
</evidence>
<keyword evidence="6" id="KW-0479">Metal-binding</keyword>
<evidence type="ECO:0000256" key="8">
    <source>
        <dbReference type="ARBA" id="ARBA00022977"/>
    </source>
</evidence>
<dbReference type="SMART" id="SM00267">
    <property type="entry name" value="GGDEF"/>
    <property type="match status" value="1"/>
</dbReference>
<evidence type="ECO:0000256" key="9">
    <source>
        <dbReference type="ARBA" id="ARBA00023004"/>
    </source>
</evidence>
<evidence type="ECO:0000256" key="4">
    <source>
        <dbReference type="ARBA" id="ARBA00011738"/>
    </source>
</evidence>
<reference evidence="14 15" key="1">
    <citation type="submission" date="2018-03" db="EMBL/GenBank/DDBJ databases">
        <title>Whole genome sequencing of Histamine producing bacteria.</title>
        <authorList>
            <person name="Butler K."/>
        </authorList>
    </citation>
    <scope>NUCLEOTIDE SEQUENCE [LARGE SCALE GENOMIC DNA]</scope>
    <source>
        <strain evidence="14 15">DSM 16190</strain>
    </source>
</reference>
<proteinExistence type="inferred from homology"/>